<accession>A0A8I1ECN9</accession>
<organism evidence="1 2">
    <name type="scientific">Pseudomonas putida</name>
    <name type="common">Arthrobacter siderocapsulatus</name>
    <dbReference type="NCBI Taxonomy" id="303"/>
    <lineage>
        <taxon>Bacteria</taxon>
        <taxon>Pseudomonadati</taxon>
        <taxon>Pseudomonadota</taxon>
        <taxon>Gammaproteobacteria</taxon>
        <taxon>Pseudomonadales</taxon>
        <taxon>Pseudomonadaceae</taxon>
        <taxon>Pseudomonas</taxon>
    </lineage>
</organism>
<dbReference type="EMBL" id="JAEHTE010000002">
    <property type="protein sequence ID" value="MBI6882843.1"/>
    <property type="molecule type" value="Genomic_DNA"/>
</dbReference>
<reference evidence="1" key="1">
    <citation type="submission" date="2020-12" db="EMBL/GenBank/DDBJ databases">
        <title>Enhanced detection system for hospital associated transmission using whole genome sequencing surveillance.</title>
        <authorList>
            <person name="Harrison L.H."/>
            <person name="Van Tyne D."/>
            <person name="Marsh J.W."/>
            <person name="Griffith M.P."/>
            <person name="Snyder D.J."/>
            <person name="Cooper V.S."/>
            <person name="Mustapha M."/>
        </authorList>
    </citation>
    <scope>NUCLEOTIDE SEQUENCE</scope>
    <source>
        <strain evidence="1">PSB00042</strain>
    </source>
</reference>
<protein>
    <submittedName>
        <fullName evidence="1">Uncharacterized protein</fullName>
    </submittedName>
</protein>
<name>A0A8I1ECN9_PSEPU</name>
<dbReference type="AlphaFoldDB" id="A0A8I1ECN9"/>
<evidence type="ECO:0000313" key="1">
    <source>
        <dbReference type="EMBL" id="MBI6882843.1"/>
    </source>
</evidence>
<comment type="caution">
    <text evidence="1">The sequence shown here is derived from an EMBL/GenBank/DDBJ whole genome shotgun (WGS) entry which is preliminary data.</text>
</comment>
<gene>
    <name evidence="1" type="ORF">JEU22_02875</name>
</gene>
<proteinExistence type="predicted"/>
<evidence type="ECO:0000313" key="2">
    <source>
        <dbReference type="Proteomes" id="UP000637061"/>
    </source>
</evidence>
<sequence>MSSDNSIAVWLNGREYEVEDAGSMESWMSGLEEFILEYAEVNYATEFDSLNENYEVTKEGQRKIAEHVSSAIVQFRKKSVEGTLEGDTWKNYVEDALYDAIGIRDTHGYECAQEIAFSNSSFRRVEESLEEAFEDHEGNLVELEDLTTELSSKIVEKMQELDDSTVFDSYGKPLIKFVYIPGMVSGKSHIDDHVVHLDNLKDLDPTSYGFDSLIKLFRVDHIELMNSLEVDHTDTKAIDKWLSYDAPVTGLEPLLEIGDEDEKDTLIYVLENSGVRYGTPCWIGMLSINEILALDPLKPIELRGGSVGINDESNGAGFMVDLPDDKVIRIPGNEVIIREYGYEMDCERAKINNESEAPVKKRKSLSLDGPCF</sequence>
<dbReference type="Proteomes" id="UP000637061">
    <property type="component" value="Unassembled WGS sequence"/>
</dbReference>
<dbReference type="RefSeq" id="WP_198746467.1">
    <property type="nucleotide sequence ID" value="NZ_JAEHTE010000002.1"/>
</dbReference>